<organism evidence="1">
    <name type="scientific">Siphoviridae sp. ctTnV63</name>
    <dbReference type="NCBI Taxonomy" id="2825523"/>
    <lineage>
        <taxon>Viruses</taxon>
        <taxon>Duplodnaviria</taxon>
        <taxon>Heunggongvirae</taxon>
        <taxon>Uroviricota</taxon>
        <taxon>Caudoviricetes</taxon>
    </lineage>
</organism>
<evidence type="ECO:0000313" key="1">
    <source>
        <dbReference type="EMBL" id="DAD98601.1"/>
    </source>
</evidence>
<protein>
    <submittedName>
        <fullName evidence="1">Uncharacterized protein</fullName>
    </submittedName>
</protein>
<dbReference type="EMBL" id="BK015264">
    <property type="protein sequence ID" value="DAD98601.1"/>
    <property type="molecule type" value="Genomic_DNA"/>
</dbReference>
<proteinExistence type="predicted"/>
<sequence length="95" mass="10996">MNNTNPLYELADMLEHAGIPYELVYNYFTNSNILMYPSQKDHVANAIYFYGSYGYEQGLLEVGGKIVKIDDEVEGYVSAEEAFRRIKKLWESDNK</sequence>
<accession>A0A8S5NV33</accession>
<reference evidence="1" key="1">
    <citation type="journal article" date="2021" name="Proc. Natl. Acad. Sci. U.S.A.">
        <title>A Catalog of Tens of Thousands of Viruses from Human Metagenomes Reveals Hidden Associations with Chronic Diseases.</title>
        <authorList>
            <person name="Tisza M.J."/>
            <person name="Buck C.B."/>
        </authorList>
    </citation>
    <scope>NUCLEOTIDE SEQUENCE</scope>
    <source>
        <strain evidence="1">CtTnV63</strain>
    </source>
</reference>
<name>A0A8S5NV33_9CAUD</name>